<name>A0A8K0R2U7_9PLEO</name>
<gene>
    <name evidence="2" type="ORF">FB567DRAFT_95686</name>
</gene>
<keyword evidence="3" id="KW-1185">Reference proteome</keyword>
<protein>
    <submittedName>
        <fullName evidence="2">Uncharacterized protein</fullName>
    </submittedName>
</protein>
<evidence type="ECO:0000313" key="3">
    <source>
        <dbReference type="Proteomes" id="UP000813461"/>
    </source>
</evidence>
<evidence type="ECO:0000313" key="2">
    <source>
        <dbReference type="EMBL" id="KAH7083966.1"/>
    </source>
</evidence>
<feature type="region of interest" description="Disordered" evidence="1">
    <location>
        <begin position="115"/>
        <end position="202"/>
    </location>
</feature>
<evidence type="ECO:0000256" key="1">
    <source>
        <dbReference type="SAM" id="MobiDB-lite"/>
    </source>
</evidence>
<organism evidence="2 3">
    <name type="scientific">Paraphoma chrysanthemicola</name>
    <dbReference type="NCBI Taxonomy" id="798071"/>
    <lineage>
        <taxon>Eukaryota</taxon>
        <taxon>Fungi</taxon>
        <taxon>Dikarya</taxon>
        <taxon>Ascomycota</taxon>
        <taxon>Pezizomycotina</taxon>
        <taxon>Dothideomycetes</taxon>
        <taxon>Pleosporomycetidae</taxon>
        <taxon>Pleosporales</taxon>
        <taxon>Pleosporineae</taxon>
        <taxon>Phaeosphaeriaceae</taxon>
        <taxon>Paraphoma</taxon>
    </lineage>
</organism>
<accession>A0A8K0R2U7</accession>
<proteinExistence type="predicted"/>
<sequence>MTDELDSDQIRLLAYLDSLLQGPKQRSLQNKDQEAYMQDVLAKLAAKMESNLTAKDVEVKLWDMFKSRSKWSKWPEFNIPMLFHHGSSELYLKRETTKLVEEQLRAILLKDAMKDTPRSGRSRSAALLPVANTTNKTQGSKRKRGVPKIRSKGFFKKSRLTPGSPVSWSSSRIHQSQSVGADNHSNSQHRDREQTSNRGGRL</sequence>
<dbReference type="Proteomes" id="UP000813461">
    <property type="component" value="Unassembled WGS sequence"/>
</dbReference>
<dbReference type="AlphaFoldDB" id="A0A8K0R2U7"/>
<reference evidence="2" key="1">
    <citation type="journal article" date="2021" name="Nat. Commun.">
        <title>Genetic determinants of endophytism in the Arabidopsis root mycobiome.</title>
        <authorList>
            <person name="Mesny F."/>
            <person name="Miyauchi S."/>
            <person name="Thiergart T."/>
            <person name="Pickel B."/>
            <person name="Atanasova L."/>
            <person name="Karlsson M."/>
            <person name="Huettel B."/>
            <person name="Barry K.W."/>
            <person name="Haridas S."/>
            <person name="Chen C."/>
            <person name="Bauer D."/>
            <person name="Andreopoulos W."/>
            <person name="Pangilinan J."/>
            <person name="LaButti K."/>
            <person name="Riley R."/>
            <person name="Lipzen A."/>
            <person name="Clum A."/>
            <person name="Drula E."/>
            <person name="Henrissat B."/>
            <person name="Kohler A."/>
            <person name="Grigoriev I.V."/>
            <person name="Martin F.M."/>
            <person name="Hacquard S."/>
        </authorList>
    </citation>
    <scope>NUCLEOTIDE SEQUENCE</scope>
    <source>
        <strain evidence="2">MPI-SDFR-AT-0120</strain>
    </source>
</reference>
<feature type="compositionally biased region" description="Low complexity" evidence="1">
    <location>
        <begin position="167"/>
        <end position="178"/>
    </location>
</feature>
<dbReference type="EMBL" id="JAGMVJ010000013">
    <property type="protein sequence ID" value="KAH7083966.1"/>
    <property type="molecule type" value="Genomic_DNA"/>
</dbReference>
<feature type="compositionally biased region" description="Basic residues" evidence="1">
    <location>
        <begin position="139"/>
        <end position="159"/>
    </location>
</feature>
<comment type="caution">
    <text evidence="2">The sequence shown here is derived from an EMBL/GenBank/DDBJ whole genome shotgun (WGS) entry which is preliminary data.</text>
</comment>